<keyword evidence="1" id="KW-0812">Transmembrane</keyword>
<dbReference type="Proteomes" id="UP000427282">
    <property type="component" value="Segment"/>
</dbReference>
<accession>A0A649VML2</accession>
<dbReference type="KEGG" id="vg:55814475"/>
<keyword evidence="1" id="KW-0472">Membrane</keyword>
<keyword evidence="1" id="KW-1133">Transmembrane helix</keyword>
<reference evidence="2 3" key="1">
    <citation type="submission" date="2019-10" db="EMBL/GenBank/DDBJ databases">
        <authorList>
            <person name="Garlena R.A."/>
            <person name="Russell D.A."/>
            <person name="Pope W.H."/>
            <person name="Jacobs-Sera D."/>
            <person name="Hatfull G.F."/>
        </authorList>
    </citation>
    <scope>NUCLEOTIDE SEQUENCE [LARGE SCALE GENOMIC DNA]</scope>
</reference>
<evidence type="ECO:0000256" key="1">
    <source>
        <dbReference type="SAM" id="Phobius"/>
    </source>
</evidence>
<name>A0A649VML2_9CAUD</name>
<dbReference type="GeneID" id="55814475"/>
<keyword evidence="3" id="KW-1185">Reference proteome</keyword>
<protein>
    <submittedName>
        <fullName evidence="2">Uncharacterized protein</fullName>
    </submittedName>
</protein>
<sequence length="156" mass="16692">MADLLAGLTDQFPILATIGAVLAAVGYLVTKIKKGWKAASPWVKKLTHLVNDLVGEEARPGVEARPGLMVRMQTSEKAAQATDKALAEIRATQMDHHEVLAELRPNHGGSIKDRIRDLHAEGIDSKARLDVIEKTFLAHIASCTPPAVVATATATT</sequence>
<organism evidence="2 3">
    <name type="scientific">Arthrobacter phage Mufasa8</name>
    <dbReference type="NCBI Taxonomy" id="2656526"/>
    <lineage>
        <taxon>Viruses</taxon>
        <taxon>Duplodnaviria</taxon>
        <taxon>Heunggongvirae</taxon>
        <taxon>Uroviricota</taxon>
        <taxon>Caudoviricetes</taxon>
        <taxon>Mufasoctovirus</taxon>
        <taxon>Mufasoctovirus mufasa8</taxon>
    </lineage>
</organism>
<gene>
    <name evidence="2" type="primary">22</name>
    <name evidence="2" type="ORF">SEA_MUFASA8_22</name>
</gene>
<feature type="transmembrane region" description="Helical" evidence="1">
    <location>
        <begin position="12"/>
        <end position="30"/>
    </location>
</feature>
<dbReference type="EMBL" id="MN586027">
    <property type="protein sequence ID" value="QGJ93471.1"/>
    <property type="molecule type" value="Genomic_DNA"/>
</dbReference>
<dbReference type="RefSeq" id="YP_009885102.1">
    <property type="nucleotide sequence ID" value="NC_049478.1"/>
</dbReference>
<evidence type="ECO:0000313" key="3">
    <source>
        <dbReference type="Proteomes" id="UP000427282"/>
    </source>
</evidence>
<proteinExistence type="predicted"/>
<evidence type="ECO:0000313" key="2">
    <source>
        <dbReference type="EMBL" id="QGJ93471.1"/>
    </source>
</evidence>